<comment type="caution">
    <text evidence="5">The sequence shown here is derived from an EMBL/GenBank/DDBJ whole genome shotgun (WGS) entry which is preliminary data.</text>
</comment>
<dbReference type="PRINTS" id="PR00727">
    <property type="entry name" value="LEADERPTASE"/>
</dbReference>
<comment type="similarity">
    <text evidence="2">Belongs to the peptidase S26 family.</text>
</comment>
<dbReference type="InterPro" id="IPR019533">
    <property type="entry name" value="Peptidase_S26"/>
</dbReference>
<evidence type="ECO:0000313" key="6">
    <source>
        <dbReference type="Proteomes" id="UP000316639"/>
    </source>
</evidence>
<dbReference type="Gene3D" id="2.10.109.10">
    <property type="entry name" value="Umud Fragment, subunit A"/>
    <property type="match status" value="1"/>
</dbReference>
<dbReference type="GO" id="GO:0006465">
    <property type="term" value="P:signal peptide processing"/>
    <property type="evidence" value="ECO:0007669"/>
    <property type="project" value="InterPro"/>
</dbReference>
<evidence type="ECO:0000256" key="2">
    <source>
        <dbReference type="ARBA" id="ARBA00009370"/>
    </source>
</evidence>
<keyword evidence="6" id="KW-1185">Reference proteome</keyword>
<evidence type="ECO:0000256" key="1">
    <source>
        <dbReference type="ARBA" id="ARBA00004401"/>
    </source>
</evidence>
<dbReference type="SUPFAM" id="SSF51306">
    <property type="entry name" value="LexA/Signal peptidase"/>
    <property type="match status" value="1"/>
</dbReference>
<evidence type="ECO:0000313" key="5">
    <source>
        <dbReference type="EMBL" id="TWP50704.1"/>
    </source>
</evidence>
<dbReference type="GO" id="GO:0004252">
    <property type="term" value="F:serine-type endopeptidase activity"/>
    <property type="evidence" value="ECO:0007669"/>
    <property type="project" value="InterPro"/>
</dbReference>
<comment type="subcellular location">
    <subcellularLocation>
        <location evidence="1">Cell membrane</location>
        <topology evidence="1">Single-pass type II membrane protein</topology>
    </subcellularLocation>
</comment>
<dbReference type="AlphaFoldDB" id="A0A563EU98"/>
<accession>A0A563EU98</accession>
<protein>
    <recommendedName>
        <fullName evidence="4">Peptidase S26 domain-containing protein</fullName>
    </recommendedName>
</protein>
<organism evidence="5 6">
    <name type="scientific">Lentzea tibetensis</name>
    <dbReference type="NCBI Taxonomy" id="2591470"/>
    <lineage>
        <taxon>Bacteria</taxon>
        <taxon>Bacillati</taxon>
        <taxon>Actinomycetota</taxon>
        <taxon>Actinomycetes</taxon>
        <taxon>Pseudonocardiales</taxon>
        <taxon>Pseudonocardiaceae</taxon>
        <taxon>Lentzea</taxon>
    </lineage>
</organism>
<dbReference type="RefSeq" id="WP_146353424.1">
    <property type="nucleotide sequence ID" value="NZ_VOBR01000011.1"/>
</dbReference>
<dbReference type="PANTHER" id="PTHR43390:SF1">
    <property type="entry name" value="CHLOROPLAST PROCESSING PEPTIDASE"/>
    <property type="match status" value="1"/>
</dbReference>
<dbReference type="InterPro" id="IPR036286">
    <property type="entry name" value="LexA/Signal_pep-like_sf"/>
</dbReference>
<evidence type="ECO:0000259" key="4">
    <source>
        <dbReference type="Pfam" id="PF10502"/>
    </source>
</evidence>
<dbReference type="EMBL" id="VOBR01000011">
    <property type="protein sequence ID" value="TWP50704.1"/>
    <property type="molecule type" value="Genomic_DNA"/>
</dbReference>
<dbReference type="Proteomes" id="UP000316639">
    <property type="component" value="Unassembled WGS sequence"/>
</dbReference>
<sequence length="144" mass="15069">MVVAVVVAVACGAALWWLRRTWVAVSVDGDSMEPTYRHGDRVLVRRCGPAGLALGAIVVVEQPAAGGDVPAHLVRLNIKRLAALPGDPVPASVRPVVDVEVVPAGALVVLGDNPRGCDSRSLGFYRSDRVMGVVVRRVSAASRG</sequence>
<reference evidence="5 6" key="1">
    <citation type="submission" date="2019-07" db="EMBL/GenBank/DDBJ databases">
        <title>Lentzea xizangensis sp. nov., isolated from Qinghai-Tibetan Plateau Soils.</title>
        <authorList>
            <person name="Huang J."/>
        </authorList>
    </citation>
    <scope>NUCLEOTIDE SEQUENCE [LARGE SCALE GENOMIC DNA]</scope>
    <source>
        <strain evidence="5 6">FXJ1.1311</strain>
    </source>
</reference>
<dbReference type="InterPro" id="IPR000223">
    <property type="entry name" value="Pept_S26A_signal_pept_1"/>
</dbReference>
<feature type="active site" evidence="3">
    <location>
        <position position="31"/>
    </location>
</feature>
<dbReference type="PANTHER" id="PTHR43390">
    <property type="entry name" value="SIGNAL PEPTIDASE I"/>
    <property type="match status" value="1"/>
</dbReference>
<dbReference type="GO" id="GO:0005886">
    <property type="term" value="C:plasma membrane"/>
    <property type="evidence" value="ECO:0007669"/>
    <property type="project" value="UniProtKB-SubCell"/>
</dbReference>
<feature type="active site" evidence="3">
    <location>
        <position position="79"/>
    </location>
</feature>
<feature type="domain" description="Peptidase S26" evidence="4">
    <location>
        <begin position="4"/>
        <end position="90"/>
    </location>
</feature>
<dbReference type="Pfam" id="PF10502">
    <property type="entry name" value="Peptidase_S26"/>
    <property type="match status" value="1"/>
</dbReference>
<dbReference type="OrthoDB" id="5518017at2"/>
<dbReference type="CDD" id="cd06462">
    <property type="entry name" value="Peptidase_S24_S26"/>
    <property type="match status" value="1"/>
</dbReference>
<gene>
    <name evidence="5" type="ORF">FKR81_19030</name>
</gene>
<proteinExistence type="inferred from homology"/>
<evidence type="ECO:0000256" key="3">
    <source>
        <dbReference type="PIRSR" id="PIRSR600223-1"/>
    </source>
</evidence>
<name>A0A563EU98_9PSEU</name>